<keyword evidence="1" id="KW-0812">Transmembrane</keyword>
<sequence>MYVKFKEEEHAQAALQNLTGRFYHFPFTCFLIFIYFFSFATAMFVEEDRLWNIVRASSLDFNAWTTLIKETEKVVEVH</sequence>
<dbReference type="AlphaFoldDB" id="A0A5N5F971"/>
<gene>
    <name evidence="2" type="ORF">D8674_009880</name>
</gene>
<proteinExistence type="predicted"/>
<dbReference type="Proteomes" id="UP000327157">
    <property type="component" value="Chromosome 13"/>
</dbReference>
<evidence type="ECO:0000313" key="2">
    <source>
        <dbReference type="EMBL" id="KAB2599609.1"/>
    </source>
</evidence>
<reference evidence="2 3" key="3">
    <citation type="submission" date="2019-11" db="EMBL/GenBank/DDBJ databases">
        <title>A de novo genome assembly of a pear dwarfing rootstock.</title>
        <authorList>
            <person name="Wang F."/>
            <person name="Wang J."/>
            <person name="Li S."/>
            <person name="Zhang Y."/>
            <person name="Fang M."/>
            <person name="Ma L."/>
            <person name="Zhao Y."/>
            <person name="Jiang S."/>
        </authorList>
    </citation>
    <scope>NUCLEOTIDE SEQUENCE [LARGE SCALE GENOMIC DNA]</scope>
    <source>
        <strain evidence="2">S2</strain>
        <tissue evidence="2">Leaf</tissue>
    </source>
</reference>
<comment type="caution">
    <text evidence="2">The sequence shown here is derived from an EMBL/GenBank/DDBJ whole genome shotgun (WGS) entry which is preliminary data.</text>
</comment>
<accession>A0A5N5F971</accession>
<evidence type="ECO:0000313" key="3">
    <source>
        <dbReference type="Proteomes" id="UP000327157"/>
    </source>
</evidence>
<organism evidence="2 3">
    <name type="scientific">Pyrus ussuriensis x Pyrus communis</name>
    <dbReference type="NCBI Taxonomy" id="2448454"/>
    <lineage>
        <taxon>Eukaryota</taxon>
        <taxon>Viridiplantae</taxon>
        <taxon>Streptophyta</taxon>
        <taxon>Embryophyta</taxon>
        <taxon>Tracheophyta</taxon>
        <taxon>Spermatophyta</taxon>
        <taxon>Magnoliopsida</taxon>
        <taxon>eudicotyledons</taxon>
        <taxon>Gunneridae</taxon>
        <taxon>Pentapetalae</taxon>
        <taxon>rosids</taxon>
        <taxon>fabids</taxon>
        <taxon>Rosales</taxon>
        <taxon>Rosaceae</taxon>
        <taxon>Amygdaloideae</taxon>
        <taxon>Maleae</taxon>
        <taxon>Pyrus</taxon>
    </lineage>
</organism>
<protein>
    <submittedName>
        <fullName evidence="2">Pre-mRNA-processing factor 39-like</fullName>
    </submittedName>
</protein>
<keyword evidence="1" id="KW-1133">Transmembrane helix</keyword>
<name>A0A5N5F971_9ROSA</name>
<feature type="transmembrane region" description="Helical" evidence="1">
    <location>
        <begin position="25"/>
        <end position="45"/>
    </location>
</feature>
<evidence type="ECO:0000256" key="1">
    <source>
        <dbReference type="SAM" id="Phobius"/>
    </source>
</evidence>
<keyword evidence="3" id="KW-1185">Reference proteome</keyword>
<dbReference type="OrthoDB" id="10265668at2759"/>
<reference evidence="3" key="2">
    <citation type="submission" date="2019-10" db="EMBL/GenBank/DDBJ databases">
        <title>A de novo genome assembly of a pear dwarfing rootstock.</title>
        <authorList>
            <person name="Wang F."/>
            <person name="Wang J."/>
            <person name="Li S."/>
            <person name="Zhang Y."/>
            <person name="Fang M."/>
            <person name="Ma L."/>
            <person name="Zhao Y."/>
            <person name="Jiang S."/>
        </authorList>
    </citation>
    <scope>NUCLEOTIDE SEQUENCE [LARGE SCALE GENOMIC DNA]</scope>
</reference>
<keyword evidence="1" id="KW-0472">Membrane</keyword>
<dbReference type="EMBL" id="SMOL01000753">
    <property type="protein sequence ID" value="KAB2599609.1"/>
    <property type="molecule type" value="Genomic_DNA"/>
</dbReference>
<reference evidence="2 3" key="1">
    <citation type="submission" date="2019-09" db="EMBL/GenBank/DDBJ databases">
        <authorList>
            <person name="Ou C."/>
        </authorList>
    </citation>
    <scope>NUCLEOTIDE SEQUENCE [LARGE SCALE GENOMIC DNA]</scope>
    <source>
        <strain evidence="2">S2</strain>
        <tissue evidence="2">Leaf</tissue>
    </source>
</reference>